<keyword evidence="7" id="KW-1185">Reference proteome</keyword>
<feature type="domain" description="Peptidase M14" evidence="5">
    <location>
        <begin position="343"/>
        <end position="625"/>
    </location>
</feature>
<sequence length="1291" mass="140425">MFAPNRQYDSHSGTRFYDYSNESPYDSFMKKHLQHYGYYTGKNEKRIKDLEGWESDSTPDYKEYGSDDDYLNEALKDKERQEKELKSNQVVYNVNDGKVVTKLKEPRALFSGAQDAGLQPAKWPIEMEVLPDRVLHVDCPPEVPEPFGSSAAFEPTPVVQGEDSSSESSRLVFKYEPVLSPFFIKSRAGGSRTLSVCQIRDGQSDDSLVFESRFESGNLRRAYRVGPRDYELWLRTDLYTSKHTQWFYFRVSNTEPGQAYRFTLVNFYKSASLYNEGLRPLMYSCRAAKLRGAGWRRCGSGIKYFKSNQRYTAANGSEKFYYSLTWQTRFEFLDDTVYFAHCYPYTYSDLLDYLQSLQADPVVSGFCKQRVLCRSLAGNAVHLLTIGTPEEPPKGGAKPQQQQQSRKPVILVTSRVHPGESNASWMMKGFLDHLTGQHPDACLLRDCFTFKVVPMINPDGVIVGNYRCSLAGRDLNRNYRSPLRDSFPAVCAIVDLVSRLQARGVRVALYCDLHGHSRRQNVFMYGCAPDKSLPVSERLSERVFPAMMSRNAPDKFEQDSCKFRMQKSKEGTGRIVMYRLGIRCAYTMEATFCGSTLGGLAGFHFTCRHLEQMGAHLCDSMLDYFDPSGAKRDRILSELERRLRVQILINLQRSGLAAGLSDPEQLDLANLPDIVAADGSAADDPEEVGDSSDDGGSDSSVSDGLPAHFEFMRKAGGPAGGRGVGASGRRKKRRSRKELAAAAGAVAQRRVSKVTAGSAVPAAKRPIFCDHCGSARCPHSQQPTGDKSVPSAPGSRQKSRASQQASRGDAITMATTPTTSGQQPQPGRIRSAVTVERLDEGLKPVASDPAIQTATAAASAAVSVGHGCESPQNVLQQQQQQQQQQQPPQPPRNSIELLEVEAQQQQQQPQPMAIKPHHRLLEQSRPAQRTMHYDSEQTSLTDQPFGSASALSRAVSLDESNSRIGGRRSKAAAATAASAGGAAQPAAALQGQPGVPSLAAAAALTESVDSSNTRLLASNRVRMRHRLPGHRVGPPTAVTPATSGPGAPAEASVPNSVAQTATTTMATTNRRSLVAATPGPSSVLSAAAAAETVAEASTSGFKTAESPAVRSGDEPEPAAEQLLPNRVESGSPAPLFQQSAAQQQRDAQPLSAPKSPPMVPASSTAETIKTTTGVDAVMTAEASSCSETGPSSHSSPKQQQHQRRPSQWRQPPVGQEIAQTFSQPTVVLSSGNKPPVPQLASGQSRPATISLQMPAPRQSPGASLLVPRLPVAAEAARRMSQFRATRRSQHP</sequence>
<dbReference type="Pfam" id="PF18027">
    <property type="entry name" value="Pepdidase_M14_N"/>
    <property type="match status" value="1"/>
</dbReference>
<feature type="region of interest" description="Disordered" evidence="4">
    <location>
        <begin position="869"/>
        <end position="892"/>
    </location>
</feature>
<dbReference type="Gene3D" id="2.60.40.3120">
    <property type="match status" value="1"/>
</dbReference>
<feature type="compositionally biased region" description="Low complexity" evidence="4">
    <location>
        <begin position="1190"/>
        <end position="1199"/>
    </location>
</feature>
<evidence type="ECO:0000313" key="7">
    <source>
        <dbReference type="Proteomes" id="UP000215902"/>
    </source>
</evidence>
<dbReference type="Gene3D" id="3.40.630.10">
    <property type="entry name" value="Zn peptidases"/>
    <property type="match status" value="1"/>
</dbReference>
<organism evidence="6 7">
    <name type="scientific">Macrostomum lignano</name>
    <dbReference type="NCBI Taxonomy" id="282301"/>
    <lineage>
        <taxon>Eukaryota</taxon>
        <taxon>Metazoa</taxon>
        <taxon>Spiralia</taxon>
        <taxon>Lophotrochozoa</taxon>
        <taxon>Platyhelminthes</taxon>
        <taxon>Rhabditophora</taxon>
        <taxon>Macrostomorpha</taxon>
        <taxon>Macrostomida</taxon>
        <taxon>Macrostomidae</taxon>
        <taxon>Macrostomum</taxon>
    </lineage>
</organism>
<name>A0A267GHQ2_9PLAT</name>
<dbReference type="Proteomes" id="UP000215902">
    <property type="component" value="Unassembled WGS sequence"/>
</dbReference>
<accession>A0A267GHQ2</accession>
<proteinExistence type="inferred from homology"/>
<evidence type="ECO:0000256" key="3">
    <source>
        <dbReference type="PROSITE-ProRule" id="PRU01379"/>
    </source>
</evidence>
<feature type="region of interest" description="Disordered" evidence="4">
    <location>
        <begin position="1138"/>
        <end position="1168"/>
    </location>
</feature>
<feature type="region of interest" description="Disordered" evidence="4">
    <location>
        <begin position="387"/>
        <end position="407"/>
    </location>
</feature>
<feature type="compositionally biased region" description="Acidic residues" evidence="4">
    <location>
        <begin position="681"/>
        <end position="696"/>
    </location>
</feature>
<comment type="cofactor">
    <cofactor evidence="1">
        <name>Zn(2+)</name>
        <dbReference type="ChEBI" id="CHEBI:29105"/>
    </cofactor>
</comment>
<feature type="compositionally biased region" description="Polar residues" evidence="4">
    <location>
        <begin position="1217"/>
        <end position="1232"/>
    </location>
</feature>
<feature type="compositionally biased region" description="Polar residues" evidence="4">
    <location>
        <begin position="1240"/>
        <end position="1251"/>
    </location>
</feature>
<reference evidence="6 7" key="1">
    <citation type="submission" date="2017-06" db="EMBL/GenBank/DDBJ databases">
        <title>A platform for efficient transgenesis in Macrostomum lignano, a flatworm model organism for stem cell research.</title>
        <authorList>
            <person name="Berezikov E."/>
        </authorList>
    </citation>
    <scope>NUCLEOTIDE SEQUENCE [LARGE SCALE GENOMIC DNA]</scope>
    <source>
        <strain evidence="6">DV1</strain>
        <tissue evidence="6">Whole organism</tissue>
    </source>
</reference>
<feature type="compositionally biased region" description="Low complexity" evidence="4">
    <location>
        <begin position="876"/>
        <end position="886"/>
    </location>
</feature>
<dbReference type="PROSITE" id="PS52035">
    <property type="entry name" value="PEPTIDASE_M14"/>
    <property type="match status" value="1"/>
</dbReference>
<feature type="active site" description="Proton donor/acceptor" evidence="3">
    <location>
        <position position="589"/>
    </location>
</feature>
<dbReference type="InterPro" id="IPR000834">
    <property type="entry name" value="Peptidase_M14"/>
</dbReference>
<dbReference type="GO" id="GO:0004181">
    <property type="term" value="F:metallocarboxypeptidase activity"/>
    <property type="evidence" value="ECO:0007669"/>
    <property type="project" value="InterPro"/>
</dbReference>
<dbReference type="OrthoDB" id="10253041at2759"/>
<feature type="region of interest" description="Disordered" evidence="4">
    <location>
        <begin position="927"/>
        <end position="969"/>
    </location>
</feature>
<feature type="region of interest" description="Disordered" evidence="4">
    <location>
        <begin position="1181"/>
        <end position="1263"/>
    </location>
</feature>
<protein>
    <recommendedName>
        <fullName evidence="5">Peptidase M14 domain-containing protein</fullName>
    </recommendedName>
</protein>
<dbReference type="PANTHER" id="PTHR12756:SF45">
    <property type="entry name" value="CYTOSOLIC CARBOXYPEPTIDASE NNA1"/>
    <property type="match status" value="1"/>
</dbReference>
<feature type="compositionally biased region" description="Gly residues" evidence="4">
    <location>
        <begin position="717"/>
        <end position="726"/>
    </location>
</feature>
<dbReference type="STRING" id="282301.A0A267GHQ2"/>
<dbReference type="Pfam" id="PF00246">
    <property type="entry name" value="Peptidase_M14"/>
    <property type="match status" value="1"/>
</dbReference>
<dbReference type="SUPFAM" id="SSF53187">
    <property type="entry name" value="Zn-dependent exopeptidases"/>
    <property type="match status" value="1"/>
</dbReference>
<feature type="compositionally biased region" description="Polar residues" evidence="4">
    <location>
        <begin position="936"/>
        <end position="950"/>
    </location>
</feature>
<evidence type="ECO:0000256" key="1">
    <source>
        <dbReference type="ARBA" id="ARBA00001947"/>
    </source>
</evidence>
<feature type="region of interest" description="Disordered" evidence="4">
    <location>
        <begin position="1022"/>
        <end position="1056"/>
    </location>
</feature>
<dbReference type="PANTHER" id="PTHR12756">
    <property type="entry name" value="CYTOSOLIC CARBOXYPEPTIDASE"/>
    <property type="match status" value="1"/>
</dbReference>
<feature type="region of interest" description="Disordered" evidence="4">
    <location>
        <begin position="777"/>
        <end position="809"/>
    </location>
</feature>
<dbReference type="GO" id="GO:0008270">
    <property type="term" value="F:zinc ion binding"/>
    <property type="evidence" value="ECO:0007669"/>
    <property type="project" value="InterPro"/>
</dbReference>
<evidence type="ECO:0000313" key="6">
    <source>
        <dbReference type="EMBL" id="PAA85583.1"/>
    </source>
</evidence>
<dbReference type="EMBL" id="NIVC01000317">
    <property type="protein sequence ID" value="PAA85583.1"/>
    <property type="molecule type" value="Genomic_DNA"/>
</dbReference>
<evidence type="ECO:0000259" key="5">
    <source>
        <dbReference type="PROSITE" id="PS52035"/>
    </source>
</evidence>
<dbReference type="InterPro" id="IPR040626">
    <property type="entry name" value="Pepdidase_M14_N"/>
</dbReference>
<feature type="region of interest" description="Disordered" evidence="4">
    <location>
        <begin position="679"/>
        <end position="748"/>
    </location>
</feature>
<evidence type="ECO:0000256" key="2">
    <source>
        <dbReference type="ARBA" id="ARBA00005988"/>
    </source>
</evidence>
<comment type="similarity">
    <text evidence="2 3">Belongs to the peptidase M14 family.</text>
</comment>
<evidence type="ECO:0000256" key="4">
    <source>
        <dbReference type="SAM" id="MobiDB-lite"/>
    </source>
</evidence>
<comment type="caution">
    <text evidence="6">The sequence shown here is derived from an EMBL/GenBank/DDBJ whole genome shotgun (WGS) entry which is preliminary data.</text>
</comment>
<feature type="compositionally biased region" description="Low complexity" evidence="4">
    <location>
        <begin position="1138"/>
        <end position="1148"/>
    </location>
</feature>
<gene>
    <name evidence="6" type="ORF">BOX15_Mlig004458g3</name>
</gene>
<dbReference type="InterPro" id="IPR050821">
    <property type="entry name" value="Cytosolic_carboxypeptidase"/>
</dbReference>
<feature type="region of interest" description="Disordered" evidence="4">
    <location>
        <begin position="1096"/>
        <end position="1118"/>
    </location>
</feature>
<dbReference type="GO" id="GO:0006508">
    <property type="term" value="P:proteolysis"/>
    <property type="evidence" value="ECO:0007669"/>
    <property type="project" value="InterPro"/>
</dbReference>